<dbReference type="SUPFAM" id="SSF48113">
    <property type="entry name" value="Heme-dependent peroxidases"/>
    <property type="match status" value="1"/>
</dbReference>
<keyword evidence="8" id="KW-1185">Reference proteome</keyword>
<dbReference type="InterPro" id="IPR002207">
    <property type="entry name" value="Peroxidase_I"/>
</dbReference>
<dbReference type="Gene3D" id="1.10.520.10">
    <property type="match status" value="1"/>
</dbReference>
<dbReference type="PANTHER" id="PTHR46976">
    <property type="entry name" value="PROTEIN ARABIDILLO 1"/>
    <property type="match status" value="1"/>
</dbReference>
<dbReference type="AlphaFoldDB" id="A0A8J5LFC7"/>
<evidence type="ECO:0000256" key="1">
    <source>
        <dbReference type="ARBA" id="ARBA00022837"/>
    </source>
</evidence>
<keyword evidence="1" id="KW-0106">Calcium</keyword>
<feature type="repeat" description="ARM" evidence="4">
    <location>
        <begin position="100"/>
        <end position="145"/>
    </location>
</feature>
<dbReference type="GO" id="GO:0020037">
    <property type="term" value="F:heme binding"/>
    <property type="evidence" value="ECO:0007669"/>
    <property type="project" value="InterPro"/>
</dbReference>
<dbReference type="GO" id="GO:0006979">
    <property type="term" value="P:response to oxidative stress"/>
    <property type="evidence" value="ECO:0007669"/>
    <property type="project" value="InterPro"/>
</dbReference>
<name>A0A8J5LFC7_ZINOF</name>
<evidence type="ECO:0000256" key="2">
    <source>
        <dbReference type="ARBA" id="ARBA00022958"/>
    </source>
</evidence>
<dbReference type="Gene3D" id="1.25.10.10">
    <property type="entry name" value="Leucine-rich Repeat Variant"/>
    <property type="match status" value="1"/>
</dbReference>
<evidence type="ECO:0000259" key="6">
    <source>
        <dbReference type="Pfam" id="PF00141"/>
    </source>
</evidence>
<dbReference type="PRINTS" id="PR00458">
    <property type="entry name" value="PEROXIDASE"/>
</dbReference>
<evidence type="ECO:0000256" key="5">
    <source>
        <dbReference type="RuleBase" id="RU004241"/>
    </source>
</evidence>
<dbReference type="PRINTS" id="PR00459">
    <property type="entry name" value="ASPEROXIDASE"/>
</dbReference>
<reference evidence="7 8" key="1">
    <citation type="submission" date="2020-08" db="EMBL/GenBank/DDBJ databases">
        <title>Plant Genome Project.</title>
        <authorList>
            <person name="Zhang R.-G."/>
        </authorList>
    </citation>
    <scope>NUCLEOTIDE SEQUENCE [LARGE SCALE GENOMIC DNA]</scope>
    <source>
        <tissue evidence="7">Rhizome</tissue>
    </source>
</reference>
<proteinExistence type="inferred from homology"/>
<dbReference type="InterPro" id="IPR016024">
    <property type="entry name" value="ARM-type_fold"/>
</dbReference>
<feature type="domain" description="Plant heme peroxidase family profile" evidence="6">
    <location>
        <begin position="2"/>
        <end position="50"/>
    </location>
</feature>
<sequence>MVRLLEPIKEKFPILTYADLYQLAGVVAIEVTGGPEIPFHPGREDTSRSDQDFVALSGDHTLGRCHKEPSGFEGVRQEAAGALWNLYFDDKNREAIALVGGLEALVVLAHSCSNASQGLQERLAGALSGLSISKANSIVIGRGGGVAPLIALTRLILKMFIRLLPGHLKSCF</sequence>
<evidence type="ECO:0000256" key="3">
    <source>
        <dbReference type="ARBA" id="ARBA00047994"/>
    </source>
</evidence>
<comment type="catalytic activity">
    <reaction evidence="3">
        <text>L-ascorbate + H2O2 = L-dehydroascorbate + 2 H2O</text>
        <dbReference type="Rhea" id="RHEA:22996"/>
        <dbReference type="ChEBI" id="CHEBI:15377"/>
        <dbReference type="ChEBI" id="CHEBI:16240"/>
        <dbReference type="ChEBI" id="CHEBI:38290"/>
        <dbReference type="ChEBI" id="CHEBI:58539"/>
        <dbReference type="EC" id="1.11.1.11"/>
    </reaction>
</comment>
<keyword evidence="2" id="KW-0630">Potassium</keyword>
<dbReference type="Pfam" id="PF00141">
    <property type="entry name" value="peroxidase"/>
    <property type="match status" value="1"/>
</dbReference>
<gene>
    <name evidence="7" type="ORF">ZIOFF_030672</name>
</gene>
<evidence type="ECO:0000313" key="7">
    <source>
        <dbReference type="EMBL" id="KAG6512547.1"/>
    </source>
</evidence>
<dbReference type="InterPro" id="IPR010255">
    <property type="entry name" value="Haem_peroxidase_sf"/>
</dbReference>
<dbReference type="InterPro" id="IPR000225">
    <property type="entry name" value="Armadillo"/>
</dbReference>
<dbReference type="PROSITE" id="PS50176">
    <property type="entry name" value="ARM_REPEAT"/>
    <property type="match status" value="1"/>
</dbReference>
<dbReference type="SUPFAM" id="SSF48371">
    <property type="entry name" value="ARM repeat"/>
    <property type="match status" value="1"/>
</dbReference>
<comment type="similarity">
    <text evidence="5">Belongs to the peroxidase family.</text>
</comment>
<protein>
    <recommendedName>
        <fullName evidence="6">Plant heme peroxidase family profile domain-containing protein</fullName>
    </recommendedName>
</protein>
<evidence type="ECO:0000313" key="8">
    <source>
        <dbReference type="Proteomes" id="UP000734854"/>
    </source>
</evidence>
<organism evidence="7 8">
    <name type="scientific">Zingiber officinale</name>
    <name type="common">Ginger</name>
    <name type="synonym">Amomum zingiber</name>
    <dbReference type="NCBI Taxonomy" id="94328"/>
    <lineage>
        <taxon>Eukaryota</taxon>
        <taxon>Viridiplantae</taxon>
        <taxon>Streptophyta</taxon>
        <taxon>Embryophyta</taxon>
        <taxon>Tracheophyta</taxon>
        <taxon>Spermatophyta</taxon>
        <taxon>Magnoliopsida</taxon>
        <taxon>Liliopsida</taxon>
        <taxon>Zingiberales</taxon>
        <taxon>Zingiberaceae</taxon>
        <taxon>Zingiber</taxon>
    </lineage>
</organism>
<comment type="caution">
    <text evidence="7">The sequence shown here is derived from an EMBL/GenBank/DDBJ whole genome shotgun (WGS) entry which is preliminary data.</text>
</comment>
<accession>A0A8J5LFC7</accession>
<evidence type="ECO:0000256" key="4">
    <source>
        <dbReference type="PROSITE-ProRule" id="PRU00259"/>
    </source>
</evidence>
<dbReference type="PANTHER" id="PTHR46976:SF1">
    <property type="entry name" value="PROTEIN ARABIDILLO 1"/>
    <property type="match status" value="1"/>
</dbReference>
<dbReference type="Proteomes" id="UP000734854">
    <property type="component" value="Unassembled WGS sequence"/>
</dbReference>
<dbReference type="InterPro" id="IPR002016">
    <property type="entry name" value="Haem_peroxidase"/>
</dbReference>
<dbReference type="GO" id="GO:0016688">
    <property type="term" value="F:L-ascorbate peroxidase activity"/>
    <property type="evidence" value="ECO:0007669"/>
    <property type="project" value="UniProtKB-EC"/>
</dbReference>
<dbReference type="EMBL" id="JACMSC010000008">
    <property type="protein sequence ID" value="KAG6512547.1"/>
    <property type="molecule type" value="Genomic_DNA"/>
</dbReference>
<dbReference type="InterPro" id="IPR011989">
    <property type="entry name" value="ARM-like"/>
</dbReference>